<evidence type="ECO:0000313" key="3">
    <source>
        <dbReference type="Proteomes" id="UP000727506"/>
    </source>
</evidence>
<dbReference type="Proteomes" id="UP000727506">
    <property type="component" value="Unassembled WGS sequence"/>
</dbReference>
<dbReference type="EMBL" id="JAGZSV010000085">
    <property type="protein sequence ID" value="MBS6940919.1"/>
    <property type="molecule type" value="Genomic_DNA"/>
</dbReference>
<feature type="transmembrane region" description="Helical" evidence="1">
    <location>
        <begin position="80"/>
        <end position="108"/>
    </location>
</feature>
<gene>
    <name evidence="2" type="ORF">KH142_05480</name>
</gene>
<sequence>MKTTDSPVLEAYVIDDDGTKTAVPVGFADDKPRARYRSAPNGSRTYAYATNAAGFAPQNPFSGVNGAAAPRRSLHLGRRILGVGLVLIGLPLLILPGPGLALIGLGLLMTVMP</sequence>
<evidence type="ECO:0000313" key="2">
    <source>
        <dbReference type="EMBL" id="MBS6940919.1"/>
    </source>
</evidence>
<keyword evidence="1" id="KW-0472">Membrane</keyword>
<comment type="caution">
    <text evidence="2">The sequence shown here is derived from an EMBL/GenBank/DDBJ whole genome shotgun (WGS) entry which is preliminary data.</text>
</comment>
<organism evidence="2 3">
    <name type="scientific">Slackia piriformis</name>
    <dbReference type="NCBI Taxonomy" id="626934"/>
    <lineage>
        <taxon>Bacteria</taxon>
        <taxon>Bacillati</taxon>
        <taxon>Actinomycetota</taxon>
        <taxon>Coriobacteriia</taxon>
        <taxon>Eggerthellales</taxon>
        <taxon>Eggerthellaceae</taxon>
        <taxon>Slackia</taxon>
    </lineage>
</organism>
<proteinExistence type="predicted"/>
<keyword evidence="1" id="KW-0812">Transmembrane</keyword>
<name>A0A943UTC1_9ACTN</name>
<protein>
    <submittedName>
        <fullName evidence="2">Kinase inhibitor</fullName>
    </submittedName>
</protein>
<accession>A0A943UTC1</accession>
<evidence type="ECO:0000256" key="1">
    <source>
        <dbReference type="SAM" id="Phobius"/>
    </source>
</evidence>
<keyword evidence="1" id="KW-1133">Transmembrane helix</keyword>
<dbReference type="AlphaFoldDB" id="A0A943UTC1"/>
<reference evidence="2" key="1">
    <citation type="submission" date="2021-02" db="EMBL/GenBank/DDBJ databases">
        <title>Infant gut strain persistence is associated with maternal origin, phylogeny, and functional potential including surface adhesion and iron acquisition.</title>
        <authorList>
            <person name="Lou Y.C."/>
        </authorList>
    </citation>
    <scope>NUCLEOTIDE SEQUENCE</scope>
    <source>
        <strain evidence="2">L2_039_000G1_dasL2_039_000G1_concoct_11</strain>
    </source>
</reference>